<gene>
    <name evidence="5" type="primary">LOC100827093</name>
    <name evidence="4" type="ORF">BRADI_4g12720v3</name>
</gene>
<dbReference type="GO" id="GO:0098542">
    <property type="term" value="P:defense response to other organism"/>
    <property type="evidence" value="ECO:0007669"/>
    <property type="project" value="InterPro"/>
</dbReference>
<protein>
    <recommendedName>
        <fullName evidence="7">Late embryogenesis abundant protein LEA-2 subgroup domain-containing protein</fullName>
    </recommendedName>
</protein>
<evidence type="ECO:0000256" key="2">
    <source>
        <dbReference type="ARBA" id="ARBA00023136"/>
    </source>
</evidence>
<dbReference type="Proteomes" id="UP000008810">
    <property type="component" value="Chromosome 4"/>
</dbReference>
<dbReference type="InterPro" id="IPR044839">
    <property type="entry name" value="NDR1-like"/>
</dbReference>
<dbReference type="PANTHER" id="PTHR31234">
    <property type="entry name" value="LATE EMBRYOGENESIS ABUNDANT (LEA) HYDROXYPROLINE-RICH GLYCOPROTEIN FAMILY"/>
    <property type="match status" value="1"/>
</dbReference>
<evidence type="ECO:0008006" key="7">
    <source>
        <dbReference type="Google" id="ProtNLM"/>
    </source>
</evidence>
<dbReference type="EnsemblPlants" id="KQJ87641">
    <property type="protein sequence ID" value="KQJ87641"/>
    <property type="gene ID" value="BRADI_4g12720v3"/>
</dbReference>
<name>I1IK40_BRADI</name>
<dbReference type="PANTHER" id="PTHR31234:SF10">
    <property type="entry name" value="HARPIN-INDUCED PROTEIN 1 CONTAINING PROTEIN, EXPRESSED"/>
    <property type="match status" value="1"/>
</dbReference>
<dbReference type="RefSeq" id="XP_003575805.1">
    <property type="nucleotide sequence ID" value="XM_003575757.3"/>
</dbReference>
<dbReference type="EMBL" id="CM000883">
    <property type="protein sequence ID" value="KQJ87641.1"/>
    <property type="molecule type" value="Genomic_DNA"/>
</dbReference>
<evidence type="ECO:0000256" key="1">
    <source>
        <dbReference type="ARBA" id="ARBA00004370"/>
    </source>
</evidence>
<keyword evidence="2 3" id="KW-0472">Membrane</keyword>
<dbReference type="OrthoDB" id="692641at2759"/>
<reference evidence="5" key="3">
    <citation type="submission" date="2018-08" db="UniProtKB">
        <authorList>
            <consortium name="EnsemblPlants"/>
        </authorList>
    </citation>
    <scope>IDENTIFICATION</scope>
    <source>
        <strain evidence="5">cv. Bd21</strain>
    </source>
</reference>
<evidence type="ECO:0000313" key="6">
    <source>
        <dbReference type="Proteomes" id="UP000008810"/>
    </source>
</evidence>
<reference evidence="4 5" key="1">
    <citation type="journal article" date="2010" name="Nature">
        <title>Genome sequencing and analysis of the model grass Brachypodium distachyon.</title>
        <authorList>
            <consortium name="International Brachypodium Initiative"/>
        </authorList>
    </citation>
    <scope>NUCLEOTIDE SEQUENCE [LARGE SCALE GENOMIC DNA]</scope>
    <source>
        <strain evidence="4">Bd21</strain>
        <strain evidence="5">cv. Bd21</strain>
    </source>
</reference>
<keyword evidence="3" id="KW-1133">Transmembrane helix</keyword>
<dbReference type="eggNOG" id="ENOG502R1IQ">
    <property type="taxonomic scope" value="Eukaryota"/>
</dbReference>
<proteinExistence type="predicted"/>
<sequence>MPCSCLSRSTQKRVVRCLNYSLVLLLILAAAGGILALILAFAPVHQIEVTVEDARLNTFSLAAPNDSSSSSLFFSYNIAAAVAVRNPNWAMTIQHTEPLVASVVFHGRRLHDAAVVAGAGSKHRPRETRLHRIMAARERVSAAILLGDAAAEEFRKENATGVFDLEVLFSGEIKYLGFAGVFADKKDKLGFTCPLSLQLAPPGDEVVVFREVGCRPDKRERIYY</sequence>
<keyword evidence="6" id="KW-1185">Reference proteome</keyword>
<evidence type="ECO:0000256" key="3">
    <source>
        <dbReference type="SAM" id="Phobius"/>
    </source>
</evidence>
<dbReference type="GeneID" id="100827093"/>
<evidence type="ECO:0000313" key="5">
    <source>
        <dbReference type="EnsemblPlants" id="KQJ87641"/>
    </source>
</evidence>
<feature type="transmembrane region" description="Helical" evidence="3">
    <location>
        <begin position="20"/>
        <end position="42"/>
    </location>
</feature>
<dbReference type="Gramene" id="KQJ87641">
    <property type="protein sequence ID" value="KQJ87641"/>
    <property type="gene ID" value="BRADI_4g12720v3"/>
</dbReference>
<keyword evidence="3" id="KW-0812">Transmembrane</keyword>
<dbReference type="HOGENOM" id="CLU_108204_0_0_1"/>
<dbReference type="GO" id="GO:0009506">
    <property type="term" value="C:plasmodesma"/>
    <property type="evidence" value="ECO:0000318"/>
    <property type="project" value="GO_Central"/>
</dbReference>
<dbReference type="KEGG" id="bdi:100827093"/>
<evidence type="ECO:0000313" key="4">
    <source>
        <dbReference type="EMBL" id="KQJ87641.1"/>
    </source>
</evidence>
<dbReference type="AlphaFoldDB" id="I1IK40"/>
<reference evidence="4" key="2">
    <citation type="submission" date="2017-06" db="EMBL/GenBank/DDBJ databases">
        <title>WGS assembly of Brachypodium distachyon.</title>
        <authorList>
            <consortium name="The International Brachypodium Initiative"/>
            <person name="Lucas S."/>
            <person name="Harmon-Smith M."/>
            <person name="Lail K."/>
            <person name="Tice H."/>
            <person name="Grimwood J."/>
            <person name="Bruce D."/>
            <person name="Barry K."/>
            <person name="Shu S."/>
            <person name="Lindquist E."/>
            <person name="Wang M."/>
            <person name="Pitluck S."/>
            <person name="Vogel J.P."/>
            <person name="Garvin D.F."/>
            <person name="Mockler T.C."/>
            <person name="Schmutz J."/>
            <person name="Rokhsar D."/>
            <person name="Bevan M.W."/>
        </authorList>
    </citation>
    <scope>NUCLEOTIDE SEQUENCE</scope>
    <source>
        <strain evidence="4">Bd21</strain>
    </source>
</reference>
<accession>I1IK40</accession>
<organism evidence="5">
    <name type="scientific">Brachypodium distachyon</name>
    <name type="common">Purple false brome</name>
    <name type="synonym">Trachynia distachya</name>
    <dbReference type="NCBI Taxonomy" id="15368"/>
    <lineage>
        <taxon>Eukaryota</taxon>
        <taxon>Viridiplantae</taxon>
        <taxon>Streptophyta</taxon>
        <taxon>Embryophyta</taxon>
        <taxon>Tracheophyta</taxon>
        <taxon>Spermatophyta</taxon>
        <taxon>Magnoliopsida</taxon>
        <taxon>Liliopsida</taxon>
        <taxon>Poales</taxon>
        <taxon>Poaceae</taxon>
        <taxon>BOP clade</taxon>
        <taxon>Pooideae</taxon>
        <taxon>Stipodae</taxon>
        <taxon>Brachypodieae</taxon>
        <taxon>Brachypodium</taxon>
    </lineage>
</organism>
<dbReference type="GO" id="GO:0005886">
    <property type="term" value="C:plasma membrane"/>
    <property type="evidence" value="ECO:0000318"/>
    <property type="project" value="GO_Central"/>
</dbReference>
<comment type="subcellular location">
    <subcellularLocation>
        <location evidence="1">Membrane</location>
    </subcellularLocation>
</comment>